<evidence type="ECO:0000313" key="10">
    <source>
        <dbReference type="EMBL" id="PEN16557.1"/>
    </source>
</evidence>
<keyword evidence="3 10" id="KW-0808">Transferase</keyword>
<gene>
    <name evidence="10" type="ORF">CRM92_00490</name>
</gene>
<accession>A0A2A8D6Z4</accession>
<keyword evidence="7" id="KW-0460">Magnesium</keyword>
<feature type="transmembrane region" description="Helical" evidence="9">
    <location>
        <begin position="300"/>
        <end position="324"/>
    </location>
</feature>
<dbReference type="PANTHER" id="PTHR22926:SF3">
    <property type="entry name" value="UNDECAPRENYL-PHOSPHATE ALPHA-N-ACETYLGLUCOSAMINYL 1-PHOSPHATE TRANSFERASE"/>
    <property type="match status" value="1"/>
</dbReference>
<feature type="compositionally biased region" description="Basic and acidic residues" evidence="8">
    <location>
        <begin position="357"/>
        <end position="368"/>
    </location>
</feature>
<protein>
    <submittedName>
        <fullName evidence="10">Glycosyltransferase</fullName>
    </submittedName>
</protein>
<evidence type="ECO:0000256" key="2">
    <source>
        <dbReference type="ARBA" id="ARBA00022475"/>
    </source>
</evidence>
<dbReference type="EMBL" id="PDEV01000001">
    <property type="protein sequence ID" value="PEN16557.1"/>
    <property type="molecule type" value="Genomic_DNA"/>
</dbReference>
<dbReference type="PANTHER" id="PTHR22926">
    <property type="entry name" value="PHOSPHO-N-ACETYLMURAMOYL-PENTAPEPTIDE-TRANSFERASE"/>
    <property type="match status" value="1"/>
</dbReference>
<evidence type="ECO:0000256" key="8">
    <source>
        <dbReference type="SAM" id="MobiDB-lite"/>
    </source>
</evidence>
<dbReference type="GO" id="GO:0071555">
    <property type="term" value="P:cell wall organization"/>
    <property type="evidence" value="ECO:0007669"/>
    <property type="project" value="TreeGrafter"/>
</dbReference>
<dbReference type="GO" id="GO:0016780">
    <property type="term" value="F:phosphotransferase activity, for other substituted phosphate groups"/>
    <property type="evidence" value="ECO:0007669"/>
    <property type="project" value="InterPro"/>
</dbReference>
<comment type="cofactor">
    <cofactor evidence="7">
        <name>Mg(2+)</name>
        <dbReference type="ChEBI" id="CHEBI:18420"/>
    </cofactor>
</comment>
<feature type="region of interest" description="Disordered" evidence="8">
    <location>
        <begin position="349"/>
        <end position="368"/>
    </location>
</feature>
<evidence type="ECO:0000256" key="4">
    <source>
        <dbReference type="ARBA" id="ARBA00022692"/>
    </source>
</evidence>
<evidence type="ECO:0000313" key="11">
    <source>
        <dbReference type="Proteomes" id="UP000219947"/>
    </source>
</evidence>
<keyword evidence="6 9" id="KW-0472">Membrane</keyword>
<name>A0A2A8D6Z4_9MICC</name>
<evidence type="ECO:0000256" key="5">
    <source>
        <dbReference type="ARBA" id="ARBA00022989"/>
    </source>
</evidence>
<feature type="transmembrane region" description="Helical" evidence="9">
    <location>
        <begin position="273"/>
        <end position="294"/>
    </location>
</feature>
<dbReference type="InterPro" id="IPR000715">
    <property type="entry name" value="Glycosyl_transferase_4"/>
</dbReference>
<dbReference type="RefSeq" id="WP_098042163.1">
    <property type="nucleotide sequence ID" value="NZ_CAURLQ010000009.1"/>
</dbReference>
<keyword evidence="7" id="KW-0479">Metal-binding</keyword>
<dbReference type="GO" id="GO:0044038">
    <property type="term" value="P:cell wall macromolecule biosynthetic process"/>
    <property type="evidence" value="ECO:0007669"/>
    <property type="project" value="TreeGrafter"/>
</dbReference>
<feature type="transmembrane region" description="Helical" evidence="9">
    <location>
        <begin position="6"/>
        <end position="26"/>
    </location>
</feature>
<sequence length="368" mass="38882">MNQASLVLILAFVLGALLPFAVRPLLHALNMVDIPNERSSHTTPTYRGMGLATASATCLSFAVATLMGWTVNLPISLTFLAGGGLALLLGWTEDVYGVSVAKRAGMQLVIGLGIALSLAIIQEASLLWVPVAGLFIAGYINVTNFMDGINGISGCHGLVAGLAYAYMGGVSSLPWMTIGGLAIAGAYTAFLPWNLRTGHNVFLGDAGSYFLGASLGTIAVGAFYAGIPFLASIAPLLVYLADSAMTLIRRMAAGEQWYKPHRTHVYQRLTDVGLGHISATIMVSSATAIVWAFVLFASDLFLTGAFFAGVGVLALAVAVIVLYLRLPELLDTRLQPAEQRHANSKQNIADLNAETHPMSEQKSEGLQE</sequence>
<feature type="binding site" evidence="7">
    <location>
        <position position="144"/>
    </location>
    <ligand>
        <name>Mg(2+)</name>
        <dbReference type="ChEBI" id="CHEBI:18420"/>
    </ligand>
</feature>
<dbReference type="GO" id="GO:0009103">
    <property type="term" value="P:lipopolysaccharide biosynthetic process"/>
    <property type="evidence" value="ECO:0007669"/>
    <property type="project" value="TreeGrafter"/>
</dbReference>
<keyword evidence="4 9" id="KW-0812">Transmembrane</keyword>
<dbReference type="AlphaFoldDB" id="A0A2A8D6Z4"/>
<reference evidence="10" key="1">
    <citation type="submission" date="2017-10" db="EMBL/GenBank/DDBJ databases">
        <title>Kefir isolates.</title>
        <authorList>
            <person name="Kim Y."/>
            <person name="Blasche S."/>
        </authorList>
    </citation>
    <scope>NUCLEOTIDE SEQUENCE [LARGE SCALE GENOMIC DNA]</scope>
    <source>
        <strain evidence="10">OG2-2</strain>
    </source>
</reference>
<evidence type="ECO:0000256" key="6">
    <source>
        <dbReference type="ARBA" id="ARBA00023136"/>
    </source>
</evidence>
<dbReference type="Pfam" id="PF00953">
    <property type="entry name" value="Glycos_transf_4"/>
    <property type="match status" value="1"/>
</dbReference>
<keyword evidence="2" id="KW-1003">Cell membrane</keyword>
<evidence type="ECO:0000256" key="3">
    <source>
        <dbReference type="ARBA" id="ARBA00022679"/>
    </source>
</evidence>
<feature type="transmembrane region" description="Helical" evidence="9">
    <location>
        <begin position="127"/>
        <end position="142"/>
    </location>
</feature>
<dbReference type="GO" id="GO:0005886">
    <property type="term" value="C:plasma membrane"/>
    <property type="evidence" value="ECO:0007669"/>
    <property type="project" value="UniProtKB-SubCell"/>
</dbReference>
<dbReference type="GO" id="GO:0046872">
    <property type="term" value="F:metal ion binding"/>
    <property type="evidence" value="ECO:0007669"/>
    <property type="project" value="UniProtKB-KW"/>
</dbReference>
<dbReference type="Proteomes" id="UP000219947">
    <property type="component" value="Unassembled WGS sequence"/>
</dbReference>
<feature type="transmembrane region" description="Helical" evidence="9">
    <location>
        <begin position="73"/>
        <end position="92"/>
    </location>
</feature>
<dbReference type="CDD" id="cd06854">
    <property type="entry name" value="GT_WbpL_WbcO_like"/>
    <property type="match status" value="1"/>
</dbReference>
<comment type="subcellular location">
    <subcellularLocation>
        <location evidence="1">Cell membrane</location>
        <topology evidence="1">Multi-pass membrane protein</topology>
    </subcellularLocation>
</comment>
<proteinExistence type="predicted"/>
<keyword evidence="5 9" id="KW-1133">Transmembrane helix</keyword>
<comment type="caution">
    <text evidence="10">The sequence shown here is derived from an EMBL/GenBank/DDBJ whole genome shotgun (WGS) entry which is preliminary data.</text>
</comment>
<evidence type="ECO:0000256" key="7">
    <source>
        <dbReference type="PIRSR" id="PIRSR600715-1"/>
    </source>
</evidence>
<evidence type="ECO:0000256" key="1">
    <source>
        <dbReference type="ARBA" id="ARBA00004651"/>
    </source>
</evidence>
<organism evidence="10 11">
    <name type="scientific">Rothia dentocariosa</name>
    <dbReference type="NCBI Taxonomy" id="2047"/>
    <lineage>
        <taxon>Bacteria</taxon>
        <taxon>Bacillati</taxon>
        <taxon>Actinomycetota</taxon>
        <taxon>Actinomycetes</taxon>
        <taxon>Micrococcales</taxon>
        <taxon>Micrococcaceae</taxon>
        <taxon>Rothia</taxon>
    </lineage>
</organism>
<feature type="transmembrane region" description="Helical" evidence="9">
    <location>
        <begin position="104"/>
        <end position="121"/>
    </location>
</feature>
<feature type="binding site" evidence="7">
    <location>
        <position position="205"/>
    </location>
    <ligand>
        <name>Mg(2+)</name>
        <dbReference type="ChEBI" id="CHEBI:18420"/>
    </ligand>
</feature>
<keyword evidence="11" id="KW-1185">Reference proteome</keyword>
<evidence type="ECO:0000256" key="9">
    <source>
        <dbReference type="SAM" id="Phobius"/>
    </source>
</evidence>